<dbReference type="InterPro" id="IPR029026">
    <property type="entry name" value="tRNA_m1G_MTases_N"/>
</dbReference>
<reference evidence="9" key="1">
    <citation type="journal article" date="2021" name="PeerJ">
        <title>Extensive microbial diversity within the chicken gut microbiome revealed by metagenomics and culture.</title>
        <authorList>
            <person name="Gilroy R."/>
            <person name="Ravi A."/>
            <person name="Getino M."/>
            <person name="Pursley I."/>
            <person name="Horton D.L."/>
            <person name="Alikhan N.F."/>
            <person name="Baker D."/>
            <person name="Gharbi K."/>
            <person name="Hall N."/>
            <person name="Watson M."/>
            <person name="Adriaenssens E.M."/>
            <person name="Foster-Nyarko E."/>
            <person name="Jarju S."/>
            <person name="Secka A."/>
            <person name="Antonio M."/>
            <person name="Oren A."/>
            <person name="Chaudhuri R.R."/>
            <person name="La Ragione R."/>
            <person name="Hildebrand F."/>
            <person name="Pallen M.J."/>
        </authorList>
    </citation>
    <scope>NUCLEOTIDE SEQUENCE</scope>
    <source>
        <strain evidence="9">ChiBcec15-1070</strain>
    </source>
</reference>
<comment type="function">
    <text evidence="7">Catalyzes the 2'-O methylation of guanosine at position 18 in tRNA.</text>
</comment>
<dbReference type="GO" id="GO:0002938">
    <property type="term" value="P:tRNA guanine ribose methylation"/>
    <property type="evidence" value="ECO:0007669"/>
    <property type="project" value="UniProtKB-UniRule"/>
</dbReference>
<evidence type="ECO:0000256" key="1">
    <source>
        <dbReference type="ARBA" id="ARBA00022555"/>
    </source>
</evidence>
<keyword evidence="2 7" id="KW-0489">Methyltransferase</keyword>
<comment type="caution">
    <text evidence="9">The sequence shown here is derived from an EMBL/GenBank/DDBJ whole genome shotgun (WGS) entry which is preliminary data.</text>
</comment>
<dbReference type="GO" id="GO:0141100">
    <property type="term" value="F:tRNA (guanine(18)-2'-O)-methyltransferase activity"/>
    <property type="evidence" value="ECO:0007669"/>
    <property type="project" value="UniProtKB-UniRule"/>
</dbReference>
<dbReference type="InterPro" id="IPR033671">
    <property type="entry name" value="TrmH"/>
</dbReference>
<evidence type="ECO:0000256" key="5">
    <source>
        <dbReference type="ARBA" id="ARBA00022694"/>
    </source>
</evidence>
<dbReference type="HAMAP" id="MF_02060">
    <property type="entry name" value="tRNA_methyltr_TrmH"/>
    <property type="match status" value="1"/>
</dbReference>
<dbReference type="EC" id="2.1.1.34" evidence="7"/>
<evidence type="ECO:0000256" key="3">
    <source>
        <dbReference type="ARBA" id="ARBA00022679"/>
    </source>
</evidence>
<evidence type="ECO:0000256" key="4">
    <source>
        <dbReference type="ARBA" id="ARBA00022691"/>
    </source>
</evidence>
<keyword evidence="5 7" id="KW-0819">tRNA processing</keyword>
<dbReference type="Proteomes" id="UP000823926">
    <property type="component" value="Unassembled WGS sequence"/>
</dbReference>
<feature type="binding site" evidence="7">
    <location>
        <position position="171"/>
    </location>
    <ligand>
        <name>S-adenosyl-L-methionine</name>
        <dbReference type="ChEBI" id="CHEBI:59789"/>
    </ligand>
</feature>
<keyword evidence="1 7" id="KW-0820">tRNA-binding</keyword>
<evidence type="ECO:0000256" key="2">
    <source>
        <dbReference type="ARBA" id="ARBA00022603"/>
    </source>
</evidence>
<dbReference type="PANTHER" id="PTHR43453:SF1">
    <property type="entry name" value="TRNA_RRNA METHYLTRANSFERASE SPOU TYPE DOMAIN-CONTAINING PROTEIN"/>
    <property type="match status" value="1"/>
</dbReference>
<dbReference type="CDD" id="cd18092">
    <property type="entry name" value="SpoU-like_TrmH"/>
    <property type="match status" value="1"/>
</dbReference>
<dbReference type="InterPro" id="IPR001537">
    <property type="entry name" value="SpoU_MeTrfase"/>
</dbReference>
<dbReference type="InterPro" id="IPR029028">
    <property type="entry name" value="Alpha/beta_knot_MTases"/>
</dbReference>
<dbReference type="Pfam" id="PF00588">
    <property type="entry name" value="SpoU_methylase"/>
    <property type="match status" value="1"/>
</dbReference>
<evidence type="ECO:0000259" key="8">
    <source>
        <dbReference type="Pfam" id="PF00588"/>
    </source>
</evidence>
<keyword evidence="4 7" id="KW-0949">S-adenosyl-L-methionine</keyword>
<accession>A0A9D1TXH6</accession>
<evidence type="ECO:0000313" key="9">
    <source>
        <dbReference type="EMBL" id="HIW10037.1"/>
    </source>
</evidence>
<reference evidence="9" key="2">
    <citation type="submission" date="2021-04" db="EMBL/GenBank/DDBJ databases">
        <authorList>
            <person name="Gilroy R."/>
        </authorList>
    </citation>
    <scope>NUCLEOTIDE SEQUENCE</scope>
    <source>
        <strain evidence="9">ChiBcec15-1070</strain>
    </source>
</reference>
<comment type="caution">
    <text evidence="7">Lacks conserved residue(s) required for the propagation of feature annotation.</text>
</comment>
<name>A0A9D1TXH6_9BACT</name>
<evidence type="ECO:0000313" key="10">
    <source>
        <dbReference type="Proteomes" id="UP000823926"/>
    </source>
</evidence>
<comment type="catalytic activity">
    <reaction evidence="7">
        <text>guanosine(18) in tRNA + S-adenosyl-L-methionine = 2'-O-methylguanosine(18) in tRNA + S-adenosyl-L-homocysteine + H(+)</text>
        <dbReference type="Rhea" id="RHEA:20077"/>
        <dbReference type="Rhea" id="RHEA-COMP:10190"/>
        <dbReference type="Rhea" id="RHEA-COMP:10192"/>
        <dbReference type="ChEBI" id="CHEBI:15378"/>
        <dbReference type="ChEBI" id="CHEBI:57856"/>
        <dbReference type="ChEBI" id="CHEBI:59789"/>
        <dbReference type="ChEBI" id="CHEBI:74269"/>
        <dbReference type="ChEBI" id="CHEBI:74445"/>
        <dbReference type="EC" id="2.1.1.34"/>
    </reaction>
</comment>
<keyword evidence="3 7" id="KW-0808">Transferase</keyword>
<feature type="binding site" evidence="7">
    <location>
        <position position="113"/>
    </location>
    <ligand>
        <name>S-adenosyl-L-methionine</name>
        <dbReference type="ChEBI" id="CHEBI:59789"/>
    </ligand>
</feature>
<dbReference type="GO" id="GO:0000049">
    <property type="term" value="F:tRNA binding"/>
    <property type="evidence" value="ECO:0007669"/>
    <property type="project" value="UniProtKB-UniRule"/>
</dbReference>
<feature type="binding site" evidence="7">
    <location>
        <position position="162"/>
    </location>
    <ligand>
        <name>S-adenosyl-L-methionine</name>
        <dbReference type="ChEBI" id="CHEBI:59789"/>
    </ligand>
</feature>
<dbReference type="PANTHER" id="PTHR43453">
    <property type="entry name" value="RRNA METHYLASE-LIKE"/>
    <property type="match status" value="1"/>
</dbReference>
<dbReference type="SUPFAM" id="SSF75217">
    <property type="entry name" value="alpha/beta knot"/>
    <property type="match status" value="1"/>
</dbReference>
<feature type="domain" description="tRNA/rRNA methyltransferase SpoU type" evidence="8">
    <location>
        <begin position="37"/>
        <end position="181"/>
    </location>
</feature>
<dbReference type="AlphaFoldDB" id="A0A9D1TXH6"/>
<dbReference type="EMBL" id="DXHL01000006">
    <property type="protein sequence ID" value="HIW10037.1"/>
    <property type="molecule type" value="Genomic_DNA"/>
</dbReference>
<evidence type="ECO:0000256" key="6">
    <source>
        <dbReference type="ARBA" id="ARBA00022884"/>
    </source>
</evidence>
<sequence>MEPLEQVRAKIAYLREFVLPERYASLENRLAWRTRYMVMCLEDIYYPHNASAVIRSSEAFGLQEIHAVEHTVRFAPNKHIVRGTDQWIELRKWHDTPSLVAHLRERGYRIVVTAPPRPDAPEQNSTPSDFDLTAGPFALFMGTEKSGISPELMAAADTVISIPMVGFAESLNISVSAAIVAQRLTERLREPQSGVQWPLDAEDRDRLLLRWLCHSIRDWRGILRRGGFEAQP</sequence>
<keyword evidence="6 7" id="KW-0694">RNA-binding</keyword>
<protein>
    <recommendedName>
        <fullName evidence="7">tRNA (guanosine(18)-2'-O)-methyltransferase</fullName>
        <ecNumber evidence="7">2.1.1.34</ecNumber>
    </recommendedName>
    <alternativeName>
        <fullName evidence="7">tRNA [Gm18] methyltransferase</fullName>
    </alternativeName>
</protein>
<gene>
    <name evidence="7" type="primary">trmH</name>
    <name evidence="9" type="ORF">H9888_00910</name>
</gene>
<proteinExistence type="inferred from homology"/>
<dbReference type="Gene3D" id="3.40.1280.10">
    <property type="match status" value="1"/>
</dbReference>
<comment type="similarity">
    <text evidence="7">Belongs to the class IV-like SAM-binding methyltransferase superfamily. RNA methyltransferase TrmH family.</text>
</comment>
<organism evidence="9 10">
    <name type="scientific">Candidatus Rikenella faecigallinarum</name>
    <dbReference type="NCBI Taxonomy" id="2838745"/>
    <lineage>
        <taxon>Bacteria</taxon>
        <taxon>Pseudomonadati</taxon>
        <taxon>Bacteroidota</taxon>
        <taxon>Bacteroidia</taxon>
        <taxon>Bacteroidales</taxon>
        <taxon>Rikenellaceae</taxon>
        <taxon>Rikenella</taxon>
    </lineage>
</organism>
<evidence type="ECO:0000256" key="7">
    <source>
        <dbReference type="HAMAP-Rule" id="MF_02060"/>
    </source>
</evidence>